<dbReference type="SUPFAM" id="SSF55920">
    <property type="entry name" value="Creatinase/aminopeptidase"/>
    <property type="match status" value="1"/>
</dbReference>
<dbReference type="PANTHER" id="PTHR43330">
    <property type="entry name" value="METHIONINE AMINOPEPTIDASE"/>
    <property type="match status" value="1"/>
</dbReference>
<dbReference type="PANTHER" id="PTHR43330:SF27">
    <property type="entry name" value="METHIONINE AMINOPEPTIDASE"/>
    <property type="match status" value="1"/>
</dbReference>
<dbReference type="InterPro" id="IPR002467">
    <property type="entry name" value="Pept_M24A_MAP1"/>
</dbReference>
<dbReference type="Proteomes" id="UP000824260">
    <property type="component" value="Unassembled WGS sequence"/>
</dbReference>
<dbReference type="InterPro" id="IPR000994">
    <property type="entry name" value="Pept_M24"/>
</dbReference>
<dbReference type="EMBL" id="DVFZ01000032">
    <property type="protein sequence ID" value="HIQ82032.1"/>
    <property type="molecule type" value="Genomic_DNA"/>
</dbReference>
<organism evidence="9 10">
    <name type="scientific">Candidatus Pullichristensenella stercorigallinarum</name>
    <dbReference type="NCBI Taxonomy" id="2840909"/>
    <lineage>
        <taxon>Bacteria</taxon>
        <taxon>Bacillati</taxon>
        <taxon>Bacillota</taxon>
        <taxon>Clostridia</taxon>
        <taxon>Candidatus Pullichristensenella</taxon>
    </lineage>
</organism>
<dbReference type="HAMAP" id="MF_01974">
    <property type="entry name" value="MetAP_1"/>
    <property type="match status" value="1"/>
</dbReference>
<dbReference type="GO" id="GO:0070006">
    <property type="term" value="F:metalloaminopeptidase activity"/>
    <property type="evidence" value="ECO:0007669"/>
    <property type="project" value="UniProtKB-UniRule"/>
</dbReference>
<dbReference type="InterPro" id="IPR001714">
    <property type="entry name" value="Pept_M24_MAP"/>
</dbReference>
<proteinExistence type="inferred from homology"/>
<keyword evidence="2 6" id="KW-0031">Aminopeptidase</keyword>
<sequence>MITIKSAAQVEKMRAAGALLHQVLEALRQAIQPGVTTLELDRMAEKMIRDAGAIPSFKGFEGFPFSICASVDDQVVHGFATKDHLREGQLLSVDCGVILNGWQSDSAFSALVGSGSAEAEKLIRDTEKCFWLGANQARPGNRLGDISHAVQSYAEAQGYGVIRDLCGHGIGTEMHEDPSIPNFGKPGRGVRLQAGMTLAIEPMIARGDWHVYLYDNDWTVATRDGSLCAHYEHTVLVTDGEPEVLSFPGANVKEMAR</sequence>
<dbReference type="Gene3D" id="3.90.230.10">
    <property type="entry name" value="Creatinase/methionine aminopeptidase superfamily"/>
    <property type="match status" value="1"/>
</dbReference>
<evidence type="ECO:0000256" key="3">
    <source>
        <dbReference type="ARBA" id="ARBA00022670"/>
    </source>
</evidence>
<feature type="domain" description="Peptidase M24" evidence="8">
    <location>
        <begin position="11"/>
        <end position="239"/>
    </location>
</feature>
<comment type="catalytic activity">
    <reaction evidence="6 7">
        <text>Release of N-terminal amino acids, preferentially methionine, from peptides and arylamides.</text>
        <dbReference type="EC" id="3.4.11.18"/>
    </reaction>
</comment>
<gene>
    <name evidence="6 9" type="primary">map</name>
    <name evidence="9" type="ORF">IAA52_02900</name>
</gene>
<evidence type="ECO:0000256" key="2">
    <source>
        <dbReference type="ARBA" id="ARBA00022438"/>
    </source>
</evidence>
<feature type="binding site" evidence="6">
    <location>
        <position position="94"/>
    </location>
    <ligand>
        <name>a divalent metal cation</name>
        <dbReference type="ChEBI" id="CHEBI:60240"/>
        <label>1</label>
    </ligand>
</feature>
<evidence type="ECO:0000256" key="5">
    <source>
        <dbReference type="ARBA" id="ARBA00022801"/>
    </source>
</evidence>
<reference evidence="9" key="2">
    <citation type="journal article" date="2021" name="PeerJ">
        <title>Extensive microbial diversity within the chicken gut microbiome revealed by metagenomics and culture.</title>
        <authorList>
            <person name="Gilroy R."/>
            <person name="Ravi A."/>
            <person name="Getino M."/>
            <person name="Pursley I."/>
            <person name="Horton D.L."/>
            <person name="Alikhan N.F."/>
            <person name="Baker D."/>
            <person name="Gharbi K."/>
            <person name="Hall N."/>
            <person name="Watson M."/>
            <person name="Adriaenssens E.M."/>
            <person name="Foster-Nyarko E."/>
            <person name="Jarju S."/>
            <person name="Secka A."/>
            <person name="Antonio M."/>
            <person name="Oren A."/>
            <person name="Chaudhuri R.R."/>
            <person name="La Ragione R."/>
            <person name="Hildebrand F."/>
            <person name="Pallen M.J."/>
        </authorList>
    </citation>
    <scope>NUCLEOTIDE SEQUENCE</scope>
    <source>
        <strain evidence="9">ChiSjej6B24-2974</strain>
    </source>
</reference>
<evidence type="ECO:0000313" key="10">
    <source>
        <dbReference type="Proteomes" id="UP000824260"/>
    </source>
</evidence>
<keyword evidence="5 6" id="KW-0378">Hydrolase</keyword>
<comment type="similarity">
    <text evidence="6">Belongs to the peptidase M24A family. Methionine aminopeptidase type 1 subfamily.</text>
</comment>
<dbReference type="GO" id="GO:0005829">
    <property type="term" value="C:cytosol"/>
    <property type="evidence" value="ECO:0007669"/>
    <property type="project" value="TreeGrafter"/>
</dbReference>
<evidence type="ECO:0000313" key="9">
    <source>
        <dbReference type="EMBL" id="HIQ82032.1"/>
    </source>
</evidence>
<feature type="binding site" evidence="6">
    <location>
        <position position="175"/>
    </location>
    <ligand>
        <name>substrate</name>
    </ligand>
</feature>
<evidence type="ECO:0000256" key="4">
    <source>
        <dbReference type="ARBA" id="ARBA00022723"/>
    </source>
</evidence>
<reference evidence="9" key="1">
    <citation type="submission" date="2020-10" db="EMBL/GenBank/DDBJ databases">
        <authorList>
            <person name="Gilroy R."/>
        </authorList>
    </citation>
    <scope>NUCLEOTIDE SEQUENCE</scope>
    <source>
        <strain evidence="9">ChiSjej6B24-2974</strain>
    </source>
</reference>
<dbReference type="CDD" id="cd01086">
    <property type="entry name" value="MetAP1"/>
    <property type="match status" value="1"/>
</dbReference>
<keyword evidence="4 6" id="KW-0479">Metal-binding</keyword>
<feature type="binding site" evidence="6">
    <location>
        <position position="105"/>
    </location>
    <ligand>
        <name>a divalent metal cation</name>
        <dbReference type="ChEBI" id="CHEBI:60240"/>
        <label>2</label>
        <note>catalytic</note>
    </ligand>
</feature>
<evidence type="ECO:0000256" key="7">
    <source>
        <dbReference type="RuleBase" id="RU003653"/>
    </source>
</evidence>
<dbReference type="Pfam" id="PF00557">
    <property type="entry name" value="Peptidase_M24"/>
    <property type="match status" value="1"/>
</dbReference>
<dbReference type="PRINTS" id="PR00599">
    <property type="entry name" value="MAPEPTIDASE"/>
</dbReference>
<dbReference type="GO" id="GO:0004239">
    <property type="term" value="F:initiator methionyl aminopeptidase activity"/>
    <property type="evidence" value="ECO:0007669"/>
    <property type="project" value="UniProtKB-UniRule"/>
</dbReference>
<feature type="binding site" evidence="6">
    <location>
        <position position="232"/>
    </location>
    <ligand>
        <name>a divalent metal cation</name>
        <dbReference type="ChEBI" id="CHEBI:60240"/>
        <label>2</label>
        <note>catalytic</note>
    </ligand>
</feature>
<comment type="function">
    <text evidence="1 6">Removes the N-terminal methionine from nascent proteins. The N-terminal methionine is often cleaved when the second residue in the primary sequence is small and uncharged (Met-Ala-, Cys, Gly, Pro, Ser, Thr, or Val). Requires deformylation of the N(alpha)-formylated initiator methionine before it can be hydrolyzed.</text>
</comment>
<dbReference type="NCBIfam" id="TIGR00500">
    <property type="entry name" value="met_pdase_I"/>
    <property type="match status" value="1"/>
</dbReference>
<evidence type="ECO:0000256" key="6">
    <source>
        <dbReference type="HAMAP-Rule" id="MF_01974"/>
    </source>
</evidence>
<feature type="binding site" evidence="6">
    <location>
        <position position="201"/>
    </location>
    <ligand>
        <name>a divalent metal cation</name>
        <dbReference type="ChEBI" id="CHEBI:60240"/>
        <label>2</label>
        <note>catalytic</note>
    </ligand>
</feature>
<evidence type="ECO:0000259" key="8">
    <source>
        <dbReference type="Pfam" id="PF00557"/>
    </source>
</evidence>
<feature type="binding site" evidence="6">
    <location>
        <position position="105"/>
    </location>
    <ligand>
        <name>a divalent metal cation</name>
        <dbReference type="ChEBI" id="CHEBI:60240"/>
        <label>1</label>
    </ligand>
</feature>
<feature type="binding site" evidence="6">
    <location>
        <position position="77"/>
    </location>
    <ligand>
        <name>substrate</name>
    </ligand>
</feature>
<comment type="subunit">
    <text evidence="6">Monomer.</text>
</comment>
<comment type="caution">
    <text evidence="9">The sequence shown here is derived from an EMBL/GenBank/DDBJ whole genome shotgun (WGS) entry which is preliminary data.</text>
</comment>
<dbReference type="AlphaFoldDB" id="A0A9D0ZK47"/>
<evidence type="ECO:0000256" key="1">
    <source>
        <dbReference type="ARBA" id="ARBA00002521"/>
    </source>
</evidence>
<feature type="binding site" evidence="6">
    <location>
        <position position="168"/>
    </location>
    <ligand>
        <name>a divalent metal cation</name>
        <dbReference type="ChEBI" id="CHEBI:60240"/>
        <label>2</label>
        <note>catalytic</note>
    </ligand>
</feature>
<name>A0A9D0ZK47_9FIRM</name>
<accession>A0A9D0ZK47</accession>
<keyword evidence="3 6" id="KW-0645">Protease</keyword>
<dbReference type="GO" id="GO:0046872">
    <property type="term" value="F:metal ion binding"/>
    <property type="evidence" value="ECO:0007669"/>
    <property type="project" value="UniProtKB-UniRule"/>
</dbReference>
<feature type="binding site" evidence="6">
    <location>
        <position position="232"/>
    </location>
    <ligand>
        <name>a divalent metal cation</name>
        <dbReference type="ChEBI" id="CHEBI:60240"/>
        <label>1</label>
    </ligand>
</feature>
<dbReference type="EC" id="3.4.11.18" evidence="6 7"/>
<protein>
    <recommendedName>
        <fullName evidence="6 7">Methionine aminopeptidase</fullName>
        <shortName evidence="6">MAP</shortName>
        <shortName evidence="6">MetAP</shortName>
        <ecNumber evidence="6 7">3.4.11.18</ecNumber>
    </recommendedName>
    <alternativeName>
        <fullName evidence="6">Peptidase M</fullName>
    </alternativeName>
</protein>
<dbReference type="GO" id="GO:0006508">
    <property type="term" value="P:proteolysis"/>
    <property type="evidence" value="ECO:0007669"/>
    <property type="project" value="UniProtKB-KW"/>
</dbReference>
<dbReference type="InterPro" id="IPR036005">
    <property type="entry name" value="Creatinase/aminopeptidase-like"/>
</dbReference>
<comment type="cofactor">
    <cofactor evidence="6">
        <name>Co(2+)</name>
        <dbReference type="ChEBI" id="CHEBI:48828"/>
    </cofactor>
    <cofactor evidence="6">
        <name>Zn(2+)</name>
        <dbReference type="ChEBI" id="CHEBI:29105"/>
    </cofactor>
    <cofactor evidence="6">
        <name>Mn(2+)</name>
        <dbReference type="ChEBI" id="CHEBI:29035"/>
    </cofactor>
    <cofactor evidence="6">
        <name>Fe(2+)</name>
        <dbReference type="ChEBI" id="CHEBI:29033"/>
    </cofactor>
    <text evidence="6">Binds 2 divalent metal cations per subunit. Has a high-affinity and a low affinity metal-binding site. The true nature of the physiological cofactor is under debate. The enzyme is active with cobalt, zinc, manganese or divalent iron ions. Most likely, methionine aminopeptidases function as mononuclear Fe(2+)-metalloproteases under physiological conditions, and the catalytically relevant metal-binding site has been assigned to the histidine-containing high-affinity site.</text>
</comment>